<evidence type="ECO:0000313" key="4">
    <source>
        <dbReference type="EMBL" id="AYG78529.1"/>
    </source>
</evidence>
<feature type="domain" description="NADP-dependent oxidoreductase" evidence="2">
    <location>
        <begin position="249"/>
        <end position="393"/>
    </location>
</feature>
<dbReference type="InterPro" id="IPR023210">
    <property type="entry name" value="NADP_OxRdtase_dom"/>
</dbReference>
<dbReference type="SUPFAM" id="SSF51430">
    <property type="entry name" value="NAD(P)-linked oxidoreductase"/>
    <property type="match status" value="1"/>
</dbReference>
<gene>
    <name evidence="4" type="ORF">DWB77_00637</name>
</gene>
<evidence type="ECO:0000259" key="3">
    <source>
        <dbReference type="Pfam" id="PF13699"/>
    </source>
</evidence>
<sequence length="621" mass="67070">MHANEQARTPQSRTPRKGAGRAPAPESAIPPRLLALQGAAGNAAVVQMLRGSGHAWSQDQHAPTDGCGEQQHGQAEAVAVQRRSAVHDVLRAPGRPLDDHTRTDMEARLGADFTGVRIHDGPEAKASAAEVGARAYTSGDHVVLGDNGADKHTLAHELTHVIQQRQGPVTGTDRGDGLRVSDPSDTFERAAEANARRAMAGSAPLQRATVPDDGPRHQHSPVIARMPADTHASEAAKPWLVFGVDGRSKEQLTSAVDAGYRRFDTAESYRNTELVSEVLSGLPRDSYEILYKFDVRSGESTDVLRARLERVAALFHGRFDSLVIHNLDGDKRVLAQAWQVLTELKGDRVAAQIGLGNVGETNAGLLAEFGGVDVVENSVESALLSETVQNAIKESGAHLYYYDVIRTARQMELDITSPDDLNGLIYTMAGTFHRPDGTSNATMISSSGSPGTQAANLENFGGGPDHEDFTGDEQYGAMEKIDKWRKQQSAGQTNDTSFELRPELGTWLAGLCEGGGADALRTALVEAAQEKGQPVTQSFIEEWLVQRGPVTAEDLGSVRVPSRVGLKRRYIGMPLRDTLAALFGVKNCDWKWSIELVQLLFSDVDTWDCALRFGAEGIVQE</sequence>
<feature type="region of interest" description="Disordered" evidence="1">
    <location>
        <begin position="54"/>
        <end position="73"/>
    </location>
</feature>
<dbReference type="InterPro" id="IPR036812">
    <property type="entry name" value="NAD(P)_OxRdtase_dom_sf"/>
</dbReference>
<feature type="region of interest" description="Disordered" evidence="1">
    <location>
        <begin position="196"/>
        <end position="218"/>
    </location>
</feature>
<dbReference type="InterPro" id="IPR020471">
    <property type="entry name" value="AKR"/>
</dbReference>
<feature type="region of interest" description="Disordered" evidence="1">
    <location>
        <begin position="1"/>
        <end position="32"/>
    </location>
</feature>
<name>A0A387H5L2_9ACTN</name>
<dbReference type="RefSeq" id="WP_120719775.1">
    <property type="nucleotide sequence ID" value="NZ_CP032698.1"/>
</dbReference>
<dbReference type="KEGG" id="shun:DWB77_00637"/>
<evidence type="ECO:0000313" key="5">
    <source>
        <dbReference type="Proteomes" id="UP000271554"/>
    </source>
</evidence>
<dbReference type="Pfam" id="PF00248">
    <property type="entry name" value="Aldo_ket_red"/>
    <property type="match status" value="1"/>
</dbReference>
<dbReference type="PRINTS" id="PR00069">
    <property type="entry name" value="ALDKETRDTASE"/>
</dbReference>
<evidence type="ECO:0000259" key="2">
    <source>
        <dbReference type="Pfam" id="PF00248"/>
    </source>
</evidence>
<evidence type="ECO:0000256" key="1">
    <source>
        <dbReference type="SAM" id="MobiDB-lite"/>
    </source>
</evidence>
<dbReference type="Proteomes" id="UP000271554">
    <property type="component" value="Chromosome"/>
</dbReference>
<dbReference type="EC" id="1.-.-.-" evidence="4"/>
<dbReference type="EMBL" id="CP032698">
    <property type="protein sequence ID" value="AYG78529.1"/>
    <property type="molecule type" value="Genomic_DNA"/>
</dbReference>
<keyword evidence="5" id="KW-1185">Reference proteome</keyword>
<proteinExistence type="predicted"/>
<dbReference type="OrthoDB" id="9153660at2"/>
<feature type="domain" description="eCIS core" evidence="3">
    <location>
        <begin position="96"/>
        <end position="167"/>
    </location>
</feature>
<reference evidence="4 5" key="1">
    <citation type="submission" date="2018-10" db="EMBL/GenBank/DDBJ databases">
        <title>Relationship between Morphology and Antimicrobial Activity in Streptomyces.</title>
        <authorList>
            <person name="Kang H.J."/>
            <person name="Kim S.B."/>
        </authorList>
    </citation>
    <scope>NUCLEOTIDE SEQUENCE [LARGE SCALE GENOMIC DNA]</scope>
    <source>
        <strain evidence="4 5">BH38</strain>
    </source>
</reference>
<dbReference type="GO" id="GO:0016491">
    <property type="term" value="F:oxidoreductase activity"/>
    <property type="evidence" value="ECO:0007669"/>
    <property type="project" value="UniProtKB-KW"/>
</dbReference>
<dbReference type="Pfam" id="PF13699">
    <property type="entry name" value="eCIS_core"/>
    <property type="match status" value="1"/>
</dbReference>
<organism evidence="4 5">
    <name type="scientific">Streptomyces hundungensis</name>
    <dbReference type="NCBI Taxonomy" id="1077946"/>
    <lineage>
        <taxon>Bacteria</taxon>
        <taxon>Bacillati</taxon>
        <taxon>Actinomycetota</taxon>
        <taxon>Actinomycetes</taxon>
        <taxon>Kitasatosporales</taxon>
        <taxon>Streptomycetaceae</taxon>
        <taxon>Streptomyces</taxon>
    </lineage>
</organism>
<dbReference type="Gene3D" id="3.20.20.100">
    <property type="entry name" value="NADP-dependent oxidoreductase domain"/>
    <property type="match status" value="1"/>
</dbReference>
<keyword evidence="4" id="KW-0560">Oxidoreductase</keyword>
<dbReference type="AlphaFoldDB" id="A0A387H5L2"/>
<protein>
    <submittedName>
        <fullName evidence="4">Putative oxidoreductase</fullName>
        <ecNumber evidence="4">1.-.-.-</ecNumber>
    </submittedName>
</protein>
<feature type="compositionally biased region" description="Polar residues" evidence="1">
    <location>
        <begin position="1"/>
        <end position="13"/>
    </location>
</feature>
<accession>A0A387H5L2</accession>
<dbReference type="InterPro" id="IPR025295">
    <property type="entry name" value="eCIS_core_dom"/>
</dbReference>